<keyword evidence="4" id="KW-0804">Transcription</keyword>
<comment type="caution">
    <text evidence="6">The sequence shown here is derived from an EMBL/GenBank/DDBJ whole genome shotgun (WGS) entry which is preliminary data.</text>
</comment>
<keyword evidence="2" id="KW-0805">Transcription regulation</keyword>
<reference evidence="6 7" key="1">
    <citation type="submission" date="2018-09" db="EMBL/GenBank/DDBJ databases">
        <title>Genomic Encyclopedia of Archaeal and Bacterial Type Strains, Phase II (KMG-II): from individual species to whole genera.</title>
        <authorList>
            <person name="Goeker M."/>
        </authorList>
    </citation>
    <scope>NUCLEOTIDE SEQUENCE [LARGE SCALE GENOMIC DNA]</scope>
    <source>
        <strain evidence="6 7">DSM 27148</strain>
    </source>
</reference>
<sequence length="175" mass="21511">MKTEHKHELLSLIRRDDTKAFTRLVSEHWEKLFIYAFRLTKDRELAQSIVQTIFIDLWEKRHLLEIQQPESYLFQAVKFQVFKAYRDRKMKLEVLQEKFEDYLTEHENDYEPELILRLHQAIDRLPDRCREIFHLNRFHELSIDQIAEQLNLSRQTVKNQLTRAFQQVRTELRNN</sequence>
<evidence type="ECO:0000256" key="2">
    <source>
        <dbReference type="ARBA" id="ARBA00023015"/>
    </source>
</evidence>
<keyword evidence="3" id="KW-0731">Sigma factor</keyword>
<dbReference type="InterPro" id="IPR013325">
    <property type="entry name" value="RNA_pol_sigma_r2"/>
</dbReference>
<organism evidence="6 7">
    <name type="scientific">Mangrovibacterium diazotrophicum</name>
    <dbReference type="NCBI Taxonomy" id="1261403"/>
    <lineage>
        <taxon>Bacteria</taxon>
        <taxon>Pseudomonadati</taxon>
        <taxon>Bacteroidota</taxon>
        <taxon>Bacteroidia</taxon>
        <taxon>Marinilabiliales</taxon>
        <taxon>Prolixibacteraceae</taxon>
        <taxon>Mangrovibacterium</taxon>
    </lineage>
</organism>
<accession>A0A419WAA6</accession>
<feature type="domain" description="RNA polymerase sigma factor 70 region 4 type 2" evidence="5">
    <location>
        <begin position="116"/>
        <end position="167"/>
    </location>
</feature>
<dbReference type="PANTHER" id="PTHR43133">
    <property type="entry name" value="RNA POLYMERASE ECF-TYPE SIGMA FACTO"/>
    <property type="match status" value="1"/>
</dbReference>
<dbReference type="Gene3D" id="1.10.1740.10">
    <property type="match status" value="1"/>
</dbReference>
<evidence type="ECO:0000313" key="6">
    <source>
        <dbReference type="EMBL" id="RKD92405.1"/>
    </source>
</evidence>
<dbReference type="Pfam" id="PF08281">
    <property type="entry name" value="Sigma70_r4_2"/>
    <property type="match status" value="1"/>
</dbReference>
<dbReference type="InterPro" id="IPR013249">
    <property type="entry name" value="RNA_pol_sigma70_r4_t2"/>
</dbReference>
<proteinExistence type="inferred from homology"/>
<dbReference type="SUPFAM" id="SSF88659">
    <property type="entry name" value="Sigma3 and sigma4 domains of RNA polymerase sigma factors"/>
    <property type="match status" value="1"/>
</dbReference>
<dbReference type="OrthoDB" id="665981at2"/>
<dbReference type="PANTHER" id="PTHR43133:SF46">
    <property type="entry name" value="RNA POLYMERASE SIGMA-70 FACTOR ECF SUBFAMILY"/>
    <property type="match status" value="1"/>
</dbReference>
<dbReference type="GO" id="GO:0016987">
    <property type="term" value="F:sigma factor activity"/>
    <property type="evidence" value="ECO:0007669"/>
    <property type="project" value="UniProtKB-KW"/>
</dbReference>
<dbReference type="InterPro" id="IPR039425">
    <property type="entry name" value="RNA_pol_sigma-70-like"/>
</dbReference>
<keyword evidence="7" id="KW-1185">Reference proteome</keyword>
<dbReference type="Gene3D" id="1.10.10.10">
    <property type="entry name" value="Winged helix-like DNA-binding domain superfamily/Winged helix DNA-binding domain"/>
    <property type="match status" value="1"/>
</dbReference>
<evidence type="ECO:0000256" key="1">
    <source>
        <dbReference type="ARBA" id="ARBA00010641"/>
    </source>
</evidence>
<dbReference type="RefSeq" id="WP_120273617.1">
    <property type="nucleotide sequence ID" value="NZ_RAPN01000001.1"/>
</dbReference>
<protein>
    <submittedName>
        <fullName evidence="6">RNA polymerase sigma-70 factor (ECF subfamily)</fullName>
    </submittedName>
</protein>
<gene>
    <name evidence="6" type="ORF">BC643_2776</name>
</gene>
<dbReference type="InterPro" id="IPR014284">
    <property type="entry name" value="RNA_pol_sigma-70_dom"/>
</dbReference>
<dbReference type="NCBIfam" id="TIGR02937">
    <property type="entry name" value="sigma70-ECF"/>
    <property type="match status" value="1"/>
</dbReference>
<dbReference type="InterPro" id="IPR013324">
    <property type="entry name" value="RNA_pol_sigma_r3/r4-like"/>
</dbReference>
<dbReference type="Proteomes" id="UP000283387">
    <property type="component" value="Unassembled WGS sequence"/>
</dbReference>
<evidence type="ECO:0000313" key="7">
    <source>
        <dbReference type="Proteomes" id="UP000283387"/>
    </source>
</evidence>
<dbReference type="GO" id="GO:0003677">
    <property type="term" value="F:DNA binding"/>
    <property type="evidence" value="ECO:0007669"/>
    <property type="project" value="InterPro"/>
</dbReference>
<dbReference type="CDD" id="cd06171">
    <property type="entry name" value="Sigma70_r4"/>
    <property type="match status" value="1"/>
</dbReference>
<evidence type="ECO:0000256" key="4">
    <source>
        <dbReference type="ARBA" id="ARBA00023163"/>
    </source>
</evidence>
<dbReference type="AlphaFoldDB" id="A0A419WAA6"/>
<evidence type="ECO:0000259" key="5">
    <source>
        <dbReference type="Pfam" id="PF08281"/>
    </source>
</evidence>
<evidence type="ECO:0000256" key="3">
    <source>
        <dbReference type="ARBA" id="ARBA00023082"/>
    </source>
</evidence>
<dbReference type="GO" id="GO:0006352">
    <property type="term" value="P:DNA-templated transcription initiation"/>
    <property type="evidence" value="ECO:0007669"/>
    <property type="project" value="InterPro"/>
</dbReference>
<dbReference type="InterPro" id="IPR036388">
    <property type="entry name" value="WH-like_DNA-bd_sf"/>
</dbReference>
<name>A0A419WAA6_9BACT</name>
<dbReference type="EMBL" id="RAPN01000001">
    <property type="protein sequence ID" value="RKD92405.1"/>
    <property type="molecule type" value="Genomic_DNA"/>
</dbReference>
<comment type="similarity">
    <text evidence="1">Belongs to the sigma-70 factor family. ECF subfamily.</text>
</comment>
<dbReference type="SUPFAM" id="SSF88946">
    <property type="entry name" value="Sigma2 domain of RNA polymerase sigma factors"/>
    <property type="match status" value="1"/>
</dbReference>